<evidence type="ECO:0000256" key="9">
    <source>
        <dbReference type="ARBA" id="ARBA00022771"/>
    </source>
</evidence>
<keyword evidence="14" id="KW-1185">Reference proteome</keyword>
<dbReference type="OMA" id="MECVSHE"/>
<keyword evidence="7" id="KW-0479">Metal-binding</keyword>
<dbReference type="STRING" id="72664.V4LLY2"/>
<proteinExistence type="inferred from homology"/>
<dbReference type="InterPro" id="IPR001876">
    <property type="entry name" value="Znf_RanBP2"/>
</dbReference>
<comment type="cofactor">
    <cofactor evidence="2">
        <name>Zn(2+)</name>
        <dbReference type="ChEBI" id="CHEBI:29105"/>
    </cofactor>
</comment>
<dbReference type="InterPro" id="IPR044066">
    <property type="entry name" value="TRIAD_supradom"/>
</dbReference>
<keyword evidence="11" id="KW-0862">Zinc</keyword>
<dbReference type="PROSITE" id="PS51873">
    <property type="entry name" value="TRIAD"/>
    <property type="match status" value="1"/>
</dbReference>
<dbReference type="KEGG" id="eus:EUTSA_v10013280mg"/>
<dbReference type="InterPro" id="IPR031127">
    <property type="entry name" value="E3_UB_ligase_RBR"/>
</dbReference>
<dbReference type="InterPro" id="IPR048962">
    <property type="entry name" value="ARIH1-like_UBL"/>
</dbReference>
<evidence type="ECO:0000256" key="10">
    <source>
        <dbReference type="ARBA" id="ARBA00022786"/>
    </source>
</evidence>
<dbReference type="Gramene" id="ESQ40838">
    <property type="protein sequence ID" value="ESQ40838"/>
    <property type="gene ID" value="EUTSA_v10013280mg"/>
</dbReference>
<evidence type="ECO:0000313" key="13">
    <source>
        <dbReference type="EMBL" id="ESQ40838.1"/>
    </source>
</evidence>
<evidence type="ECO:0000256" key="6">
    <source>
        <dbReference type="ARBA" id="ARBA00022679"/>
    </source>
</evidence>
<keyword evidence="10" id="KW-0833">Ubl conjugation pathway</keyword>
<dbReference type="InterPro" id="IPR002867">
    <property type="entry name" value="IBR_dom"/>
</dbReference>
<dbReference type="OrthoDB" id="10009520at2759"/>
<dbReference type="Pfam" id="PF01485">
    <property type="entry name" value="IBR"/>
    <property type="match status" value="1"/>
</dbReference>
<dbReference type="AlphaFoldDB" id="V4LLY2"/>
<gene>
    <name evidence="13" type="ORF">EUTSA_v10013280mg</name>
</gene>
<dbReference type="SUPFAM" id="SSF57850">
    <property type="entry name" value="RING/U-box"/>
    <property type="match status" value="3"/>
</dbReference>
<evidence type="ECO:0000313" key="14">
    <source>
        <dbReference type="Proteomes" id="UP000030689"/>
    </source>
</evidence>
<dbReference type="SMART" id="SM00647">
    <property type="entry name" value="IBR"/>
    <property type="match status" value="2"/>
</dbReference>
<evidence type="ECO:0000256" key="11">
    <source>
        <dbReference type="ARBA" id="ARBA00022833"/>
    </source>
</evidence>
<evidence type="ECO:0000256" key="1">
    <source>
        <dbReference type="ARBA" id="ARBA00001798"/>
    </source>
</evidence>
<comment type="catalytic activity">
    <reaction evidence="1">
        <text>[E2 ubiquitin-conjugating enzyme]-S-ubiquitinyl-L-cysteine + [acceptor protein]-L-lysine = [E2 ubiquitin-conjugating enzyme]-L-cysteine + [acceptor protein]-N(6)-ubiquitinyl-L-lysine.</text>
        <dbReference type="EC" id="2.3.2.31"/>
    </reaction>
</comment>
<reference evidence="13 14" key="1">
    <citation type="journal article" date="2013" name="Front. Plant Sci.">
        <title>The Reference Genome of the Halophytic Plant Eutrema salsugineum.</title>
        <authorList>
            <person name="Yang R."/>
            <person name="Jarvis D.E."/>
            <person name="Chen H."/>
            <person name="Beilstein M.A."/>
            <person name="Grimwood J."/>
            <person name="Jenkins J."/>
            <person name="Shu S."/>
            <person name="Prochnik S."/>
            <person name="Xin M."/>
            <person name="Ma C."/>
            <person name="Schmutz J."/>
            <person name="Wing R.A."/>
            <person name="Mitchell-Olds T."/>
            <person name="Schumaker K.S."/>
            <person name="Wang X."/>
        </authorList>
    </citation>
    <scope>NUCLEOTIDE SEQUENCE [LARGE SCALE GENOMIC DNA]</scope>
</reference>
<evidence type="ECO:0000256" key="8">
    <source>
        <dbReference type="ARBA" id="ARBA00022737"/>
    </source>
</evidence>
<feature type="domain" description="RING-type" evidence="12">
    <location>
        <begin position="78"/>
        <end position="309"/>
    </location>
</feature>
<dbReference type="EC" id="2.3.2.31" evidence="5"/>
<dbReference type="GO" id="GO:0008270">
    <property type="term" value="F:zinc ion binding"/>
    <property type="evidence" value="ECO:0007669"/>
    <property type="project" value="UniProtKB-KW"/>
</dbReference>
<dbReference type="PROSITE" id="PS01358">
    <property type="entry name" value="ZF_RANBP2_1"/>
    <property type="match status" value="1"/>
</dbReference>
<evidence type="ECO:0000256" key="4">
    <source>
        <dbReference type="ARBA" id="ARBA00005884"/>
    </source>
</evidence>
<dbReference type="InterPro" id="IPR013083">
    <property type="entry name" value="Znf_RING/FYVE/PHD"/>
</dbReference>
<dbReference type="PANTHER" id="PTHR11685">
    <property type="entry name" value="RBR FAMILY RING FINGER AND IBR DOMAIN-CONTAINING"/>
    <property type="match status" value="1"/>
</dbReference>
<dbReference type="eggNOG" id="KOG1815">
    <property type="taxonomic scope" value="Eukaryota"/>
</dbReference>
<dbReference type="Gene3D" id="1.20.120.1750">
    <property type="match status" value="1"/>
</dbReference>
<evidence type="ECO:0000256" key="7">
    <source>
        <dbReference type="ARBA" id="ARBA00022723"/>
    </source>
</evidence>
<dbReference type="Pfam" id="PF21235">
    <property type="entry name" value="UBA_ARI1"/>
    <property type="match status" value="1"/>
</dbReference>
<evidence type="ECO:0000256" key="5">
    <source>
        <dbReference type="ARBA" id="ARBA00012251"/>
    </source>
</evidence>
<comment type="similarity">
    <text evidence="4">Belongs to the RBR family. Ariadne subfamily.</text>
</comment>
<dbReference type="GO" id="GO:0016567">
    <property type="term" value="P:protein ubiquitination"/>
    <property type="evidence" value="ECO:0007669"/>
    <property type="project" value="UniProtKB-UniPathway"/>
</dbReference>
<organism evidence="13 14">
    <name type="scientific">Eutrema salsugineum</name>
    <name type="common">Saltwater cress</name>
    <name type="synonym">Sisymbrium salsugineum</name>
    <dbReference type="NCBI Taxonomy" id="72664"/>
    <lineage>
        <taxon>Eukaryota</taxon>
        <taxon>Viridiplantae</taxon>
        <taxon>Streptophyta</taxon>
        <taxon>Embryophyta</taxon>
        <taxon>Tracheophyta</taxon>
        <taxon>Spermatophyta</taxon>
        <taxon>Magnoliopsida</taxon>
        <taxon>eudicotyledons</taxon>
        <taxon>Gunneridae</taxon>
        <taxon>Pentapetalae</taxon>
        <taxon>rosids</taxon>
        <taxon>malvids</taxon>
        <taxon>Brassicales</taxon>
        <taxon>Brassicaceae</taxon>
        <taxon>Eutremeae</taxon>
        <taxon>Eutrema</taxon>
    </lineage>
</organism>
<evidence type="ECO:0000259" key="12">
    <source>
        <dbReference type="PROSITE" id="PS51873"/>
    </source>
</evidence>
<dbReference type="CDD" id="cd20346">
    <property type="entry name" value="BRcat_RBR_ANKIB1"/>
    <property type="match status" value="1"/>
</dbReference>
<dbReference type="Gene3D" id="3.30.40.10">
    <property type="entry name" value="Zinc/RING finger domain, C3HC4 (zinc finger)"/>
    <property type="match status" value="1"/>
</dbReference>
<keyword evidence="6" id="KW-0808">Transferase</keyword>
<evidence type="ECO:0000256" key="3">
    <source>
        <dbReference type="ARBA" id="ARBA00004906"/>
    </source>
</evidence>
<dbReference type="EMBL" id="KI517464">
    <property type="protein sequence ID" value="ESQ40838.1"/>
    <property type="molecule type" value="Genomic_DNA"/>
</dbReference>
<comment type="pathway">
    <text evidence="3">Protein modification; protein ubiquitination.</text>
</comment>
<name>V4LLY2_EUTSA</name>
<evidence type="ECO:0000256" key="2">
    <source>
        <dbReference type="ARBA" id="ARBA00001947"/>
    </source>
</evidence>
<dbReference type="Proteomes" id="UP000030689">
    <property type="component" value="Unassembled WGS sequence"/>
</dbReference>
<dbReference type="GO" id="GO:0061630">
    <property type="term" value="F:ubiquitin protein ligase activity"/>
    <property type="evidence" value="ECO:0007669"/>
    <property type="project" value="UniProtKB-EC"/>
</dbReference>
<keyword evidence="9" id="KW-0863">Zinc-finger</keyword>
<accession>V4LLY2</accession>
<keyword evidence="8" id="KW-0677">Repeat</keyword>
<dbReference type="UniPathway" id="UPA00143"/>
<sequence length="514" mass="59002">MATNGQRLYSVLTRKDVGEKMMKEIDQISEVFSLSKSDAIVILTHLRWNSFKVSDRLGDDKERFLAELGLVRVSDMSQENESIACFADHKTNSDGVGDYLVSTPFCSHKFCITCWRDYLNELLEKKKNNNEEDGAVAVLCPNPDCSAPVGPDTIGKLTEPVKEMYESYVLGSFMESNKDSIRWCHAPGCDYAIERHEEDVLVEDGETCLDFGVICLCGHNYCWSCQLEPHLPVTCENAALWCNRTLDVLKNVAWIAENTKPCPRCNTPVQRDANSNLRFMTCICSHSFCWRCFKSEAEHKRRGKCAEVKPKNADSSEMYTHYLSLWESGHEGLEKSKSDLNSIEENVIPRLMECVSHEDTMALKEAWLLMVQCRLVLKWSSVFEYFIHEYQRLEKPFVDHLRRDATMTMLRHKETVEKVMNLAISSGDFTFFKHKLDTSTTTTGNFFHEYVKNLLKDALREVKVDSSENASVSYWLCNRCKVKNSWSDRQCKMCFVHLDSPIPPPHPNVAFDNN</sequence>
<protein>
    <recommendedName>
        <fullName evidence="5">RBR-type E3 ubiquitin transferase</fullName>
        <ecNumber evidence="5">2.3.2.31</ecNumber>
    </recommendedName>
</protein>